<comment type="pathway">
    <text evidence="5">Metabolic intermediate biosynthesis; (R)-mevalonate biosynthesis; (R)-mevalonate from acetyl-CoA: step 1/3.</text>
</comment>
<gene>
    <name evidence="10" type="ordered locus">GDI1240</name>
</gene>
<dbReference type="InterPro" id="IPR020617">
    <property type="entry name" value="Thiolase_C"/>
</dbReference>
<dbReference type="NCBIfam" id="TIGR01930">
    <property type="entry name" value="AcCoA-C-Actrans"/>
    <property type="match status" value="1"/>
</dbReference>
<dbReference type="InterPro" id="IPR020610">
    <property type="entry name" value="Thiolase_AS"/>
</dbReference>
<dbReference type="InterPro" id="IPR020615">
    <property type="entry name" value="Thiolase_acyl_enz_int_AS"/>
</dbReference>
<evidence type="ECO:0000256" key="5">
    <source>
        <dbReference type="ARBA" id="ARBA00037924"/>
    </source>
</evidence>
<evidence type="ECO:0000256" key="1">
    <source>
        <dbReference type="ARBA" id="ARBA00010982"/>
    </source>
</evidence>
<evidence type="ECO:0000256" key="4">
    <source>
        <dbReference type="ARBA" id="ARBA00023315"/>
    </source>
</evidence>
<dbReference type="InterPro" id="IPR016039">
    <property type="entry name" value="Thiolase-like"/>
</dbReference>
<dbReference type="Proteomes" id="UP000001176">
    <property type="component" value="Chromosome"/>
</dbReference>
<feature type="active site" description="Proton acceptor" evidence="6">
    <location>
        <position position="368"/>
    </location>
</feature>
<dbReference type="KEGG" id="gdi:GDI1240"/>
<dbReference type="PROSITE" id="PS00098">
    <property type="entry name" value="THIOLASE_1"/>
    <property type="match status" value="1"/>
</dbReference>
<sequence length="412" mass="42410">MKHAIMPPTGTAHRPEPSAMTSIFVVSAVRSAIGGFGGALRGTAPSVLAARLIAAAVDRAGLPADAVGQVVLGQVIPTEPADLYLARHAALRAGLPVETVAMNVNRICGSGLQAIISAAQAIRLGDADIAVAGGVEIMSRAPYLATDARFGGRLGNQTLLDLLVGALTDPFDHVHMGVTAENVATTHGITRAMQDDLAFESHRRASAAIRAGRFDGQIVPIEIRANGRATLFDRDEHVRHDAVRADFDALRPAFRKDGGTITAGNASGINDGAGMVVLASGDAVRRLDLTPLARLVAYGHAGVEPSQMGMGPVPATRRALDRAGLGIADLDLLEMNEAFAAQACAVSRVLELDPARVNPNGSGISLGHPIGASGAIATVRLVHELARIGGRTGLVSLCIGGGQGIAAVFQRP</sequence>
<dbReference type="InterPro" id="IPR020616">
    <property type="entry name" value="Thiolase_N"/>
</dbReference>
<dbReference type="Pfam" id="PF00108">
    <property type="entry name" value="Thiolase_N"/>
    <property type="match status" value="1"/>
</dbReference>
<evidence type="ECO:0000256" key="3">
    <source>
        <dbReference type="ARBA" id="ARBA00022752"/>
    </source>
</evidence>
<dbReference type="PROSITE" id="PS00099">
    <property type="entry name" value="THIOLASE_3"/>
    <property type="match status" value="1"/>
</dbReference>
<dbReference type="GO" id="GO:0042619">
    <property type="term" value="P:poly-hydroxybutyrate biosynthetic process"/>
    <property type="evidence" value="ECO:0007669"/>
    <property type="project" value="UniProtKB-KW"/>
</dbReference>
<feature type="active site" description="Proton acceptor" evidence="6">
    <location>
        <position position="398"/>
    </location>
</feature>
<dbReference type="FunFam" id="3.40.47.10:FF:000010">
    <property type="entry name" value="Acetyl-CoA acetyltransferase (Thiolase)"/>
    <property type="match status" value="1"/>
</dbReference>
<evidence type="ECO:0000256" key="7">
    <source>
        <dbReference type="RuleBase" id="RU003557"/>
    </source>
</evidence>
<feature type="domain" description="Thiolase N-terminal" evidence="8">
    <location>
        <begin position="23"/>
        <end position="280"/>
    </location>
</feature>
<dbReference type="SUPFAM" id="SSF53901">
    <property type="entry name" value="Thiolase-like"/>
    <property type="match status" value="2"/>
</dbReference>
<dbReference type="PANTHER" id="PTHR18919">
    <property type="entry name" value="ACETYL-COA C-ACYLTRANSFERASE"/>
    <property type="match status" value="1"/>
</dbReference>
<dbReference type="PANTHER" id="PTHR18919:SF107">
    <property type="entry name" value="ACETYL-COA ACETYLTRANSFERASE, CYTOSOLIC"/>
    <property type="match status" value="1"/>
</dbReference>
<protein>
    <submittedName>
        <fullName evidence="10">Putative Acetyl-CoA acetyltransferase (Acetoacetyl-CoA thiolase)</fullName>
    </submittedName>
</protein>
<dbReference type="GO" id="GO:0003988">
    <property type="term" value="F:acetyl-CoA C-acyltransferase activity"/>
    <property type="evidence" value="ECO:0007669"/>
    <property type="project" value="UniProtKB-ARBA"/>
</dbReference>
<dbReference type="EMBL" id="AM889285">
    <property type="protein sequence ID" value="CAP55183.1"/>
    <property type="molecule type" value="Genomic_DNA"/>
</dbReference>
<dbReference type="CDD" id="cd00751">
    <property type="entry name" value="thiolase"/>
    <property type="match status" value="1"/>
</dbReference>
<keyword evidence="4 7" id="KW-0012">Acyltransferase</keyword>
<evidence type="ECO:0000259" key="8">
    <source>
        <dbReference type="Pfam" id="PF00108"/>
    </source>
</evidence>
<accession>A9HE46</accession>
<organism evidence="10 11">
    <name type="scientific">Gluconacetobacter diazotrophicus (strain ATCC 49037 / DSM 5601 / CCUG 37298 / CIP 103539 / LMG 7603 / PAl5)</name>
    <dbReference type="NCBI Taxonomy" id="272568"/>
    <lineage>
        <taxon>Bacteria</taxon>
        <taxon>Pseudomonadati</taxon>
        <taxon>Pseudomonadota</taxon>
        <taxon>Alphaproteobacteria</taxon>
        <taxon>Acetobacterales</taxon>
        <taxon>Acetobacteraceae</taxon>
        <taxon>Gluconacetobacter</taxon>
    </lineage>
</organism>
<keyword evidence="2 7" id="KW-0808">Transferase</keyword>
<evidence type="ECO:0000256" key="6">
    <source>
        <dbReference type="PIRSR" id="PIRSR000429-1"/>
    </source>
</evidence>
<dbReference type="Gene3D" id="3.40.47.10">
    <property type="match status" value="2"/>
</dbReference>
<feature type="domain" description="Thiolase C-terminal" evidence="9">
    <location>
        <begin position="289"/>
        <end position="411"/>
    </location>
</feature>
<keyword evidence="3" id="KW-0583">PHB biosynthesis</keyword>
<feature type="active site" description="Acyl-thioester intermediate" evidence="6">
    <location>
        <position position="108"/>
    </location>
</feature>
<comment type="similarity">
    <text evidence="1 7">Belongs to the thiolase-like superfamily. Thiolase family.</text>
</comment>
<evidence type="ECO:0000313" key="11">
    <source>
        <dbReference type="Proteomes" id="UP000001176"/>
    </source>
</evidence>
<dbReference type="Pfam" id="PF02803">
    <property type="entry name" value="Thiolase_C"/>
    <property type="match status" value="1"/>
</dbReference>
<evidence type="ECO:0000259" key="9">
    <source>
        <dbReference type="Pfam" id="PF02803"/>
    </source>
</evidence>
<keyword evidence="11" id="KW-1185">Reference proteome</keyword>
<dbReference type="NCBIfam" id="NF006552">
    <property type="entry name" value="PRK09051.1"/>
    <property type="match status" value="1"/>
</dbReference>
<dbReference type="AlphaFoldDB" id="A9HE46"/>
<reference evidence="10 11" key="1">
    <citation type="journal article" date="2009" name="BMC Genomics">
        <title>Complete genome sequence of the sugarcane nitrogen-fixing endophyte Gluconacetobacter diazotrophicus Pal5.</title>
        <authorList>
            <person name="Bertalan M."/>
            <person name="Albano R."/>
            <person name="Padua V."/>
            <person name="Rouws L."/>
            <person name="Rojas C."/>
            <person name="Hemerly A."/>
            <person name="Teixeira K."/>
            <person name="Schwab S."/>
            <person name="Araujo J."/>
            <person name="Oliveira A."/>
            <person name="Franca L."/>
            <person name="Magalhaes V."/>
            <person name="Alqueres S."/>
            <person name="Cardoso A."/>
            <person name="Almeida W."/>
            <person name="Loureiro M.M."/>
            <person name="Nogueira E."/>
            <person name="Cidade D."/>
            <person name="Oliveira D."/>
            <person name="Simao T."/>
            <person name="Macedo J."/>
            <person name="Valadao A."/>
            <person name="Dreschsel M."/>
            <person name="Freitas F."/>
            <person name="Vidal M."/>
            <person name="Guedes H."/>
            <person name="Rodrigues E."/>
            <person name="Meneses C."/>
            <person name="Brioso P."/>
            <person name="Pozzer L."/>
            <person name="Figueiredo D."/>
            <person name="Montano H."/>
            <person name="Junior J."/>
            <person name="Filho G."/>
            <person name="Flores V."/>
            <person name="Ferreira B."/>
            <person name="Branco A."/>
            <person name="Gonzalez P."/>
            <person name="Guillobel H."/>
            <person name="Lemos M."/>
            <person name="Seibel L."/>
            <person name="Macedo J."/>
            <person name="Alves-Ferreira M."/>
            <person name="Sachetto-Martins G."/>
            <person name="Coelho A."/>
            <person name="Santos E."/>
            <person name="Amaral G."/>
            <person name="Neves A."/>
            <person name="Pacheco A.B."/>
            <person name="Carvalho D."/>
            <person name="Lery L."/>
            <person name="Bisch P."/>
            <person name="Rossle S.C."/>
            <person name="Urmenyi T."/>
            <person name="Kruger W.V."/>
            <person name="Martins O."/>
            <person name="Baldani J.I."/>
            <person name="Ferreira P.C."/>
        </authorList>
    </citation>
    <scope>NUCLEOTIDE SEQUENCE [LARGE SCALE GENOMIC DNA]</scope>
    <source>
        <strain evidence="11">ATCC 49037 / DSM 5601 / CCUG 37298 / CIP 103539 / LMG 7603 / PAl5</strain>
    </source>
</reference>
<name>A9HE46_GLUDA</name>
<evidence type="ECO:0000256" key="2">
    <source>
        <dbReference type="ARBA" id="ARBA00022679"/>
    </source>
</evidence>
<proteinExistence type="inferred from homology"/>
<dbReference type="GO" id="GO:0044281">
    <property type="term" value="P:small molecule metabolic process"/>
    <property type="evidence" value="ECO:0007669"/>
    <property type="project" value="UniProtKB-ARBA"/>
</dbReference>
<dbReference type="PIRSF" id="PIRSF000429">
    <property type="entry name" value="Ac-CoA_Ac_transf"/>
    <property type="match status" value="1"/>
</dbReference>
<dbReference type="InterPro" id="IPR002155">
    <property type="entry name" value="Thiolase"/>
</dbReference>
<evidence type="ECO:0000313" key="10">
    <source>
        <dbReference type="EMBL" id="CAP55183.1"/>
    </source>
</evidence>